<dbReference type="AlphaFoldDB" id="A0A179S2R0"/>
<reference evidence="3 4" key="1">
    <citation type="submission" date="2016-04" db="EMBL/GenBank/DDBJ databases">
        <authorList>
            <person name="Evans L.H."/>
            <person name="Alamgir A."/>
            <person name="Owens N."/>
            <person name="Weber N.D."/>
            <person name="Virtaneva K."/>
            <person name="Barbian K."/>
            <person name="Babar A."/>
            <person name="Rosenke K."/>
        </authorList>
    </citation>
    <scope>NUCLEOTIDE SEQUENCE [LARGE SCALE GENOMIC DNA]</scope>
    <source>
        <strain evidence="3 4">PMB02</strain>
    </source>
</reference>
<dbReference type="PANTHER" id="PTHR30503:SF3">
    <property type="entry name" value="INNER MEMBRANE PROTEIN YEDI"/>
    <property type="match status" value="1"/>
</dbReference>
<organism evidence="3 4">
    <name type="scientific">Methylobacterium platani</name>
    <dbReference type="NCBI Taxonomy" id="427683"/>
    <lineage>
        <taxon>Bacteria</taxon>
        <taxon>Pseudomonadati</taxon>
        <taxon>Pseudomonadota</taxon>
        <taxon>Alphaproteobacteria</taxon>
        <taxon>Hyphomicrobiales</taxon>
        <taxon>Methylobacteriaceae</taxon>
        <taxon>Methylobacterium</taxon>
    </lineage>
</organism>
<keyword evidence="2" id="KW-1133">Transmembrane helix</keyword>
<feature type="compositionally biased region" description="Basic and acidic residues" evidence="1">
    <location>
        <begin position="325"/>
        <end position="345"/>
    </location>
</feature>
<feature type="transmembrane region" description="Helical" evidence="2">
    <location>
        <begin position="76"/>
        <end position="94"/>
    </location>
</feature>
<evidence type="ECO:0000256" key="2">
    <source>
        <dbReference type="SAM" id="Phobius"/>
    </source>
</evidence>
<dbReference type="Proteomes" id="UP000078316">
    <property type="component" value="Unassembled WGS sequence"/>
</dbReference>
<sequence length="345" mass="34882">MSVGLLALLDDVAFLVRSAAASLDDVAAQAARAGTKAAGVVIDDAAVTPRYVVGFAAERELPIVGKIALGSLRNKLLFLLPGALALGAFAPWAITPLLMLGGAYLCYEGAEKVYEAVFPHRAHADEEGSEADAGHDTALEERRVAGAVKTDFILSAEIMAITLAALPEGSVWMKAAVLTIVGIGITVAVYGAVALIVKADDAGMALAGSRAGPPFGGLIRRIGRGVVKGMPVLLKLLAIVGTAAMVWVGGGILLHGLEEYGLSGPAHAAHDAAASLGARVPPVRGVVEWLVTAVASGLVGLLVGGVLIPVASVASRLLGGGGKTPAEKIPAEKTPVEKRPAQTGA</sequence>
<dbReference type="InterPro" id="IPR008526">
    <property type="entry name" value="YedI"/>
</dbReference>
<feature type="transmembrane region" description="Helical" evidence="2">
    <location>
        <begin position="289"/>
        <end position="314"/>
    </location>
</feature>
<evidence type="ECO:0000256" key="1">
    <source>
        <dbReference type="SAM" id="MobiDB-lite"/>
    </source>
</evidence>
<proteinExistence type="predicted"/>
<dbReference type="PANTHER" id="PTHR30503">
    <property type="entry name" value="INNER MEMBRANE PROTEIN YEDI"/>
    <property type="match status" value="1"/>
</dbReference>
<dbReference type="PIRSF" id="PIRSF016660">
    <property type="entry name" value="YedI"/>
    <property type="match status" value="1"/>
</dbReference>
<feature type="region of interest" description="Disordered" evidence="1">
    <location>
        <begin position="319"/>
        <end position="345"/>
    </location>
</feature>
<accession>A0A179S2R0</accession>
<evidence type="ECO:0000313" key="3">
    <source>
        <dbReference type="EMBL" id="OAS20049.1"/>
    </source>
</evidence>
<dbReference type="OrthoDB" id="9814178at2"/>
<feature type="transmembrane region" description="Helical" evidence="2">
    <location>
        <begin position="175"/>
        <end position="197"/>
    </location>
</feature>
<evidence type="ECO:0000313" key="4">
    <source>
        <dbReference type="Proteomes" id="UP000078316"/>
    </source>
</evidence>
<keyword evidence="2" id="KW-0812">Transmembrane</keyword>
<protein>
    <submittedName>
        <fullName evidence="3">ABC transporter</fullName>
    </submittedName>
</protein>
<dbReference type="Pfam" id="PF05661">
    <property type="entry name" value="DUF808"/>
    <property type="match status" value="1"/>
</dbReference>
<keyword evidence="2" id="KW-0472">Membrane</keyword>
<feature type="transmembrane region" description="Helical" evidence="2">
    <location>
        <begin position="232"/>
        <end position="254"/>
    </location>
</feature>
<dbReference type="EMBL" id="LWHQ01000047">
    <property type="protein sequence ID" value="OAS20049.1"/>
    <property type="molecule type" value="Genomic_DNA"/>
</dbReference>
<gene>
    <name evidence="3" type="ORF">A5481_23355</name>
</gene>
<dbReference type="STRING" id="427683.A5481_23355"/>
<dbReference type="RefSeq" id="WP_048435643.1">
    <property type="nucleotide sequence ID" value="NZ_LWHQ01000047.1"/>
</dbReference>
<name>A0A179S2R0_9HYPH</name>
<comment type="caution">
    <text evidence="3">The sequence shown here is derived from an EMBL/GenBank/DDBJ whole genome shotgun (WGS) entry which is preliminary data.</text>
</comment>
<dbReference type="GO" id="GO:0005886">
    <property type="term" value="C:plasma membrane"/>
    <property type="evidence" value="ECO:0007669"/>
    <property type="project" value="TreeGrafter"/>
</dbReference>